<evidence type="ECO:0000313" key="3">
    <source>
        <dbReference type="EMBL" id="GFT24937.1"/>
    </source>
</evidence>
<dbReference type="GO" id="GO:0031110">
    <property type="term" value="P:regulation of microtubule polymerization or depolymerization"/>
    <property type="evidence" value="ECO:0007669"/>
    <property type="project" value="InterPro"/>
</dbReference>
<feature type="compositionally biased region" description="Low complexity" evidence="2">
    <location>
        <begin position="7"/>
        <end position="23"/>
    </location>
</feature>
<name>A0A8X6NN95_NEPPI</name>
<dbReference type="GO" id="GO:0015631">
    <property type="term" value="F:tubulin binding"/>
    <property type="evidence" value="ECO:0007669"/>
    <property type="project" value="TreeGrafter"/>
</dbReference>
<evidence type="ECO:0000313" key="4">
    <source>
        <dbReference type="Proteomes" id="UP000887013"/>
    </source>
</evidence>
<dbReference type="OrthoDB" id="10057469at2759"/>
<dbReference type="PANTHER" id="PTHR10104">
    <property type="entry name" value="STATHMIN"/>
    <property type="match status" value="1"/>
</dbReference>
<dbReference type="InterPro" id="IPR036002">
    <property type="entry name" value="Stathmin_sf"/>
</dbReference>
<reference evidence="3" key="1">
    <citation type="submission" date="2020-08" db="EMBL/GenBank/DDBJ databases">
        <title>Multicomponent nature underlies the extraordinary mechanical properties of spider dragline silk.</title>
        <authorList>
            <person name="Kono N."/>
            <person name="Nakamura H."/>
            <person name="Mori M."/>
            <person name="Yoshida Y."/>
            <person name="Ohtoshi R."/>
            <person name="Malay A.D."/>
            <person name="Moran D.A.P."/>
            <person name="Tomita M."/>
            <person name="Numata K."/>
            <person name="Arakawa K."/>
        </authorList>
    </citation>
    <scope>NUCLEOTIDE SEQUENCE</scope>
</reference>
<accession>A0A8X6NN95</accession>
<dbReference type="GO" id="GO:0043005">
    <property type="term" value="C:neuron projection"/>
    <property type="evidence" value="ECO:0007669"/>
    <property type="project" value="TreeGrafter"/>
</dbReference>
<dbReference type="InterPro" id="IPR000956">
    <property type="entry name" value="Stathmin_fam"/>
</dbReference>
<keyword evidence="4" id="KW-1185">Reference proteome</keyword>
<dbReference type="Proteomes" id="UP000887013">
    <property type="component" value="Unassembled WGS sequence"/>
</dbReference>
<feature type="region of interest" description="Disordered" evidence="2">
    <location>
        <begin position="1"/>
        <end position="24"/>
    </location>
</feature>
<keyword evidence="1" id="KW-0175">Coiled coil</keyword>
<proteinExistence type="predicted"/>
<dbReference type="PROSITE" id="PS51663">
    <property type="entry name" value="STATHMIN_3"/>
    <property type="match status" value="1"/>
</dbReference>
<dbReference type="GO" id="GO:0031175">
    <property type="term" value="P:neuron projection development"/>
    <property type="evidence" value="ECO:0007669"/>
    <property type="project" value="TreeGrafter"/>
</dbReference>
<dbReference type="EMBL" id="BMAW01106546">
    <property type="protein sequence ID" value="GFT24937.1"/>
    <property type="molecule type" value="Genomic_DNA"/>
</dbReference>
<evidence type="ECO:0000256" key="2">
    <source>
        <dbReference type="SAM" id="MobiDB-lite"/>
    </source>
</evidence>
<dbReference type="Pfam" id="PF00836">
    <property type="entry name" value="Stathmin"/>
    <property type="match status" value="1"/>
</dbReference>
<evidence type="ECO:0000256" key="1">
    <source>
        <dbReference type="SAM" id="Coils"/>
    </source>
</evidence>
<dbReference type="PANTHER" id="PTHR10104:SF1">
    <property type="entry name" value="STATHMIN, ISOFORM D"/>
    <property type="match status" value="1"/>
</dbReference>
<comment type="caution">
    <text evidence="3">The sequence shown here is derived from an EMBL/GenBank/DDBJ whole genome shotgun (WGS) entry which is preliminary data.</text>
</comment>
<dbReference type="AlphaFoldDB" id="A0A8X6NN95"/>
<sequence>MEESLRSAKSAVSSKSSNSSWDSGVYELEDDYSHVITENSDPVKVREVDYEFVPKENLELILEGRACPARLSARDRDIKEQQAILQVLRDEGLIVQPSSKAVGGIRFELVSTQHPLSSNSSSIRRLPPLNMRRKHKQRETEITHEEIQQKLIEAEERRKKRTEEKLNKIAVKDRHDIQNMAEQQAEINRQKLEKKIQTTTESRKKYLNELQEKLKVREEYAKKVRERKQMLDNGFPFYALPNGAD</sequence>
<feature type="coiled-coil region" evidence="1">
    <location>
        <begin position="137"/>
        <end position="227"/>
    </location>
</feature>
<evidence type="ECO:0008006" key="5">
    <source>
        <dbReference type="Google" id="ProtNLM"/>
    </source>
</evidence>
<dbReference type="GO" id="GO:0005737">
    <property type="term" value="C:cytoplasm"/>
    <property type="evidence" value="ECO:0007669"/>
    <property type="project" value="TreeGrafter"/>
</dbReference>
<dbReference type="Gene3D" id="6.10.280.30">
    <property type="match status" value="1"/>
</dbReference>
<dbReference type="GO" id="GO:0007019">
    <property type="term" value="P:microtubule depolymerization"/>
    <property type="evidence" value="ECO:0007669"/>
    <property type="project" value="TreeGrafter"/>
</dbReference>
<gene>
    <name evidence="3" type="primary">AVEN_235289_1</name>
    <name evidence="3" type="ORF">NPIL_319161</name>
</gene>
<protein>
    <recommendedName>
        <fullName evidence="5">Stathmin</fullName>
    </recommendedName>
</protein>
<dbReference type="SUPFAM" id="SSF101494">
    <property type="entry name" value="Stathmin"/>
    <property type="match status" value="1"/>
</dbReference>
<organism evidence="3 4">
    <name type="scientific">Nephila pilipes</name>
    <name type="common">Giant wood spider</name>
    <name type="synonym">Nephila maculata</name>
    <dbReference type="NCBI Taxonomy" id="299642"/>
    <lineage>
        <taxon>Eukaryota</taxon>
        <taxon>Metazoa</taxon>
        <taxon>Ecdysozoa</taxon>
        <taxon>Arthropoda</taxon>
        <taxon>Chelicerata</taxon>
        <taxon>Arachnida</taxon>
        <taxon>Araneae</taxon>
        <taxon>Araneomorphae</taxon>
        <taxon>Entelegynae</taxon>
        <taxon>Araneoidea</taxon>
        <taxon>Nephilidae</taxon>
        <taxon>Nephila</taxon>
    </lineage>
</organism>